<evidence type="ECO:0000313" key="12">
    <source>
        <dbReference type="Proteomes" id="UP000034175"/>
    </source>
</evidence>
<dbReference type="InterPro" id="IPR045864">
    <property type="entry name" value="aa-tRNA-synth_II/BPL/LPL"/>
</dbReference>
<comment type="similarity">
    <text evidence="1">Belongs to the class-II aminoacyl-tRNA synthetase family.</text>
</comment>
<dbReference type="GO" id="GO:0006419">
    <property type="term" value="P:alanyl-tRNA aminoacylation"/>
    <property type="evidence" value="ECO:0007669"/>
    <property type="project" value="InterPro"/>
</dbReference>
<organism evidence="11 12">
    <name type="scientific">Candidatus Magasanikbacteria bacterium GW2011_GWA2_46_17</name>
    <dbReference type="NCBI Taxonomy" id="1619042"/>
    <lineage>
        <taxon>Bacteria</taxon>
        <taxon>Candidatus Magasanikiibacteriota</taxon>
    </lineage>
</organism>
<dbReference type="GO" id="GO:0005829">
    <property type="term" value="C:cytosol"/>
    <property type="evidence" value="ECO:0007669"/>
    <property type="project" value="TreeGrafter"/>
</dbReference>
<dbReference type="InterPro" id="IPR018162">
    <property type="entry name" value="Ala-tRNA-ligase_IIc_anticod-bd"/>
</dbReference>
<dbReference type="GO" id="GO:0005524">
    <property type="term" value="F:ATP binding"/>
    <property type="evidence" value="ECO:0007669"/>
    <property type="project" value="UniProtKB-KW"/>
</dbReference>
<evidence type="ECO:0000256" key="4">
    <source>
        <dbReference type="ARBA" id="ARBA00022598"/>
    </source>
</evidence>
<dbReference type="FunFam" id="3.30.980.10:FF:000004">
    <property type="entry name" value="Alanine--tRNA ligase, cytoplasmic"/>
    <property type="match status" value="1"/>
</dbReference>
<dbReference type="SUPFAM" id="SSF55681">
    <property type="entry name" value="Class II aaRS and biotin synthetases"/>
    <property type="match status" value="1"/>
</dbReference>
<dbReference type="InterPro" id="IPR050058">
    <property type="entry name" value="Ala-tRNA_ligase"/>
</dbReference>
<evidence type="ECO:0000256" key="3">
    <source>
        <dbReference type="ARBA" id="ARBA00022555"/>
    </source>
</evidence>
<dbReference type="EMBL" id="LCMA01000003">
    <property type="protein sequence ID" value="KKU27178.1"/>
    <property type="molecule type" value="Genomic_DNA"/>
</dbReference>
<dbReference type="Pfam" id="PF07973">
    <property type="entry name" value="tRNA_SAD"/>
    <property type="match status" value="1"/>
</dbReference>
<dbReference type="EC" id="6.1.1.7" evidence="2"/>
<dbReference type="CDD" id="cd00673">
    <property type="entry name" value="AlaRS_core"/>
    <property type="match status" value="1"/>
</dbReference>
<dbReference type="NCBIfam" id="NF002436">
    <property type="entry name" value="PRK01584.1"/>
    <property type="match status" value="1"/>
</dbReference>
<dbReference type="SMART" id="SM00863">
    <property type="entry name" value="tRNA_SAD"/>
    <property type="match status" value="1"/>
</dbReference>
<dbReference type="InterPro" id="IPR018163">
    <property type="entry name" value="Thr/Ala-tRNA-synth_IIc_edit"/>
</dbReference>
<keyword evidence="6" id="KW-0067">ATP-binding</keyword>
<name>A0A0G1RAY9_9BACT</name>
<dbReference type="InterPro" id="IPR012947">
    <property type="entry name" value="tRNA_SAD"/>
</dbReference>
<dbReference type="Gene3D" id="3.30.54.20">
    <property type="match status" value="1"/>
</dbReference>
<dbReference type="InterPro" id="IPR018165">
    <property type="entry name" value="Ala-tRNA-synth_IIc_core"/>
</dbReference>
<dbReference type="PRINTS" id="PR00980">
    <property type="entry name" value="TRNASYNTHALA"/>
</dbReference>
<gene>
    <name evidence="11" type="ORF">UX39_C0003G0017</name>
</gene>
<evidence type="ECO:0000259" key="10">
    <source>
        <dbReference type="PROSITE" id="PS50860"/>
    </source>
</evidence>
<evidence type="ECO:0000256" key="2">
    <source>
        <dbReference type="ARBA" id="ARBA00013168"/>
    </source>
</evidence>
<keyword evidence="5" id="KW-0547">Nucleotide-binding</keyword>
<feature type="domain" description="Alanyl-transfer RNA synthetases family profile" evidence="10">
    <location>
        <begin position="1"/>
        <end position="638"/>
    </location>
</feature>
<protein>
    <recommendedName>
        <fullName evidence="2">alanine--tRNA ligase</fullName>
        <ecNumber evidence="2">6.1.1.7</ecNumber>
    </recommendedName>
</protein>
<keyword evidence="7" id="KW-0694">RNA-binding</keyword>
<keyword evidence="4" id="KW-0436">Ligase</keyword>
<evidence type="ECO:0000256" key="5">
    <source>
        <dbReference type="ARBA" id="ARBA00022741"/>
    </source>
</evidence>
<keyword evidence="9 11" id="KW-0030">Aminoacyl-tRNA synthetase</keyword>
<dbReference type="InterPro" id="IPR002318">
    <property type="entry name" value="Ala-tRNA-lgiase_IIc"/>
</dbReference>
<keyword evidence="8" id="KW-0648">Protein biosynthesis</keyword>
<evidence type="ECO:0000256" key="8">
    <source>
        <dbReference type="ARBA" id="ARBA00022917"/>
    </source>
</evidence>
<evidence type="ECO:0000313" key="11">
    <source>
        <dbReference type="EMBL" id="KKU27178.1"/>
    </source>
</evidence>
<dbReference type="Gene3D" id="3.30.980.10">
    <property type="entry name" value="Threonyl-trna Synthetase, Chain A, domain 2"/>
    <property type="match status" value="1"/>
</dbReference>
<dbReference type="PROSITE" id="PS50860">
    <property type="entry name" value="AA_TRNA_LIGASE_II_ALA"/>
    <property type="match status" value="1"/>
</dbReference>
<dbReference type="Proteomes" id="UP000034175">
    <property type="component" value="Unassembled WGS sequence"/>
</dbReference>
<keyword evidence="3" id="KW-0820">tRNA-binding</keyword>
<dbReference type="SUPFAM" id="SSF55186">
    <property type="entry name" value="ThrRS/AlaRS common domain"/>
    <property type="match status" value="1"/>
</dbReference>
<dbReference type="AlphaFoldDB" id="A0A0G1RAY9"/>
<dbReference type="GO" id="GO:0004813">
    <property type="term" value="F:alanine-tRNA ligase activity"/>
    <property type="evidence" value="ECO:0007669"/>
    <property type="project" value="UniProtKB-EC"/>
</dbReference>
<dbReference type="SUPFAM" id="SSF101353">
    <property type="entry name" value="Putative anticodon-binding domain of alanyl-tRNA synthetase (AlaRS)"/>
    <property type="match status" value="1"/>
</dbReference>
<dbReference type="PANTHER" id="PTHR11777">
    <property type="entry name" value="ALANYL-TRNA SYNTHETASE"/>
    <property type="match status" value="1"/>
</dbReference>
<dbReference type="GO" id="GO:0002161">
    <property type="term" value="F:aminoacyl-tRNA deacylase activity"/>
    <property type="evidence" value="ECO:0007669"/>
    <property type="project" value="TreeGrafter"/>
</dbReference>
<dbReference type="Pfam" id="PF01411">
    <property type="entry name" value="tRNA-synt_2c"/>
    <property type="match status" value="1"/>
</dbReference>
<proteinExistence type="inferred from homology"/>
<evidence type="ECO:0000256" key="7">
    <source>
        <dbReference type="ARBA" id="ARBA00022884"/>
    </source>
</evidence>
<dbReference type="Gene3D" id="3.30.930.10">
    <property type="entry name" value="Bira Bifunctional Protein, Domain 2"/>
    <property type="match status" value="1"/>
</dbReference>
<dbReference type="InterPro" id="IPR018164">
    <property type="entry name" value="Ala-tRNA-synth_IIc_N"/>
</dbReference>
<dbReference type="PATRIC" id="fig|1619042.3.peg.172"/>
<dbReference type="PANTHER" id="PTHR11777:SF9">
    <property type="entry name" value="ALANINE--TRNA LIGASE, CYTOPLASMIC"/>
    <property type="match status" value="1"/>
</dbReference>
<dbReference type="GO" id="GO:0000049">
    <property type="term" value="F:tRNA binding"/>
    <property type="evidence" value="ECO:0007669"/>
    <property type="project" value="UniProtKB-KW"/>
</dbReference>
<evidence type="ECO:0000256" key="1">
    <source>
        <dbReference type="ARBA" id="ARBA00008226"/>
    </source>
</evidence>
<evidence type="ECO:0000256" key="6">
    <source>
        <dbReference type="ARBA" id="ARBA00022840"/>
    </source>
</evidence>
<accession>A0A0G1RAY9</accession>
<reference evidence="11 12" key="1">
    <citation type="journal article" date="2015" name="Nature">
        <title>rRNA introns, odd ribosomes, and small enigmatic genomes across a large radiation of phyla.</title>
        <authorList>
            <person name="Brown C.T."/>
            <person name="Hug L.A."/>
            <person name="Thomas B.C."/>
            <person name="Sharon I."/>
            <person name="Castelle C.J."/>
            <person name="Singh A."/>
            <person name="Wilkins M.J."/>
            <person name="Williams K.H."/>
            <person name="Banfield J.F."/>
        </authorList>
    </citation>
    <scope>NUCLEOTIDE SEQUENCE [LARGE SCALE GENOMIC DNA]</scope>
</reference>
<comment type="caution">
    <text evidence="11">The sequence shown here is derived from an EMBL/GenBank/DDBJ whole genome shotgun (WGS) entry which is preliminary data.</text>
</comment>
<sequence>MNIGEIRAKYLEFFEKRGHAIIPSAPIIPENDPTTLFTGSGMQPLIPYLLGKEHPLGDRLVNSQTCFRAMDIDEVGDNRHTTFFEMLGNWSLGNYFKSKQIPWLFEFLTEVIGLDPKRLYVTVFIGDEKNGIPRDTESVALWKELFERKGIEAKEVALGSGADGYRLGMQNGRIFYYDASKNWWSRAGAPQDMPEGEPGGPDTEVFYDFGTPHDKKYGQECHPNCDCGRFLEIGNAVFMQYKKERNGSFALLPKQNVDFGGGLERIAAAKNDNPDVFATDVFEELIELLEYYSNGKSYDDSRHTRSFRIIADHIRAATFMIADGVKPSNTDRGYILRRLIRRAAQHAIALGCAQGQEKENELVRCAIIVIEKYKQWYTKLVGEEVYETISREIWQEEKQFAHTLEHGTREFGKMISDNISGEQAFMLFTTYGFPLEMTLEMAEEKGKSVDEMGFKQLMEKHKATSRAGSEQKFKGGLADTSIATTRLHTAHHLLLKALQIVLGSHVKQRGSSITSERLRIDFSHADKMKPEQIAEVERIVNEKINEALPVACSTISKSEAEKLGAQQEFGAKYPDMVSVYSVGPKGATKENPQFEKAFSIEFCGGPHVENTKELGGKFKILKEEAVASGVRRIKAILA</sequence>
<evidence type="ECO:0000256" key="9">
    <source>
        <dbReference type="ARBA" id="ARBA00023146"/>
    </source>
</evidence>